<dbReference type="GO" id="GO:0006935">
    <property type="term" value="P:chemotaxis"/>
    <property type="evidence" value="ECO:0007669"/>
    <property type="project" value="UniProtKB-KW"/>
</dbReference>
<evidence type="ECO:0000313" key="4">
    <source>
        <dbReference type="EMBL" id="MPL98771.1"/>
    </source>
</evidence>
<dbReference type="CDD" id="cd11386">
    <property type="entry name" value="MCP_signal"/>
    <property type="match status" value="1"/>
</dbReference>
<dbReference type="GO" id="GO:0007165">
    <property type="term" value="P:signal transduction"/>
    <property type="evidence" value="ECO:0007669"/>
    <property type="project" value="InterPro"/>
</dbReference>
<organism evidence="4">
    <name type="scientific">bioreactor metagenome</name>
    <dbReference type="NCBI Taxonomy" id="1076179"/>
    <lineage>
        <taxon>unclassified sequences</taxon>
        <taxon>metagenomes</taxon>
        <taxon>ecological metagenomes</taxon>
    </lineage>
</organism>
<evidence type="ECO:0000256" key="1">
    <source>
        <dbReference type="ARBA" id="ARBA00022500"/>
    </source>
</evidence>
<dbReference type="FunFam" id="1.10.287.950:FF:000001">
    <property type="entry name" value="Methyl-accepting chemotaxis sensory transducer"/>
    <property type="match status" value="1"/>
</dbReference>
<dbReference type="AlphaFoldDB" id="A0A644W4Y9"/>
<dbReference type="PROSITE" id="PS50111">
    <property type="entry name" value="CHEMOTAXIS_TRANSDUC_2"/>
    <property type="match status" value="1"/>
</dbReference>
<dbReference type="Gene3D" id="1.10.287.950">
    <property type="entry name" value="Methyl-accepting chemotaxis protein"/>
    <property type="match status" value="1"/>
</dbReference>
<dbReference type="PANTHER" id="PTHR43531">
    <property type="entry name" value="PROTEIN ICFG"/>
    <property type="match status" value="1"/>
</dbReference>
<dbReference type="EMBL" id="VSSQ01000628">
    <property type="protein sequence ID" value="MPL98771.1"/>
    <property type="molecule type" value="Genomic_DNA"/>
</dbReference>
<dbReference type="InterPro" id="IPR004089">
    <property type="entry name" value="MCPsignal_dom"/>
</dbReference>
<dbReference type="SUPFAM" id="SSF58104">
    <property type="entry name" value="Methyl-accepting chemotaxis protein (MCP) signaling domain"/>
    <property type="match status" value="1"/>
</dbReference>
<dbReference type="InterPro" id="IPR024478">
    <property type="entry name" value="HlyB_4HB_MCP"/>
</dbReference>
<feature type="transmembrane region" description="Helical" evidence="2">
    <location>
        <begin position="185"/>
        <end position="207"/>
    </location>
</feature>
<keyword evidence="2" id="KW-0472">Membrane</keyword>
<keyword evidence="2" id="KW-0812">Transmembrane</keyword>
<comment type="caution">
    <text evidence="4">The sequence shown here is derived from an EMBL/GenBank/DDBJ whole genome shotgun (WGS) entry which is preliminary data.</text>
</comment>
<proteinExistence type="predicted"/>
<evidence type="ECO:0000259" key="3">
    <source>
        <dbReference type="PROSITE" id="PS50111"/>
    </source>
</evidence>
<reference evidence="4" key="1">
    <citation type="submission" date="2019-08" db="EMBL/GenBank/DDBJ databases">
        <authorList>
            <person name="Kucharzyk K."/>
            <person name="Murdoch R.W."/>
            <person name="Higgins S."/>
            <person name="Loffler F."/>
        </authorList>
    </citation>
    <scope>NUCLEOTIDE SEQUENCE</scope>
</reference>
<dbReference type="SMART" id="SM00283">
    <property type="entry name" value="MA"/>
    <property type="match status" value="1"/>
</dbReference>
<keyword evidence="2" id="KW-1133">Transmembrane helix</keyword>
<dbReference type="InterPro" id="IPR004090">
    <property type="entry name" value="Chemotax_Me-accpt_rcpt"/>
</dbReference>
<dbReference type="Pfam" id="PF12729">
    <property type="entry name" value="4HB_MCP_1"/>
    <property type="match status" value="1"/>
</dbReference>
<feature type="domain" description="Methyl-accepting transducer" evidence="3">
    <location>
        <begin position="317"/>
        <end position="546"/>
    </location>
</feature>
<feature type="transmembrane region" description="Helical" evidence="2">
    <location>
        <begin position="14"/>
        <end position="34"/>
    </location>
</feature>
<accession>A0A644W4Y9</accession>
<dbReference type="PRINTS" id="PR00260">
    <property type="entry name" value="CHEMTRNSDUCR"/>
</dbReference>
<dbReference type="PANTHER" id="PTHR43531:SF11">
    <property type="entry name" value="METHYL-ACCEPTING CHEMOTAXIS PROTEIN 3"/>
    <property type="match status" value="1"/>
</dbReference>
<gene>
    <name evidence="4" type="ORF">SDC9_44980</name>
</gene>
<dbReference type="Gene3D" id="6.10.340.10">
    <property type="match status" value="1"/>
</dbReference>
<dbReference type="GO" id="GO:0004888">
    <property type="term" value="F:transmembrane signaling receptor activity"/>
    <property type="evidence" value="ECO:0007669"/>
    <property type="project" value="InterPro"/>
</dbReference>
<keyword evidence="1" id="KW-0145">Chemotaxis</keyword>
<dbReference type="GO" id="GO:0005886">
    <property type="term" value="C:plasma membrane"/>
    <property type="evidence" value="ECO:0007669"/>
    <property type="project" value="TreeGrafter"/>
</dbReference>
<sequence>MKKWLENAKISQKLSAGFLLITILGIIIGAVGIFNTIRMINEQQNTFDRHTMGIVYCSGAEGSFKDLGTAIRNLYIYYDKDKEKYCEEISTQIEAVQTQMDHYSKTITTSEGKQLYDSTMAAYNTYLNTVNEMLKTAQAGGTKTEILTKLGEASSETQDATDAFASLTQRKEDNAQANIASSRTAAFISMIIMVAVIVASAVISILFSRYISGLISKPMQKFAAFGELLAVGDIDASKVLNKEDLKLKYRKDEVGTLALSFNKVMESTAEQSHKTAAIAEGDLTTSITIRSEFDVMGKALTELVEKFHVLARSIVSSANQVDAGSRQVADSSTALSQGATEQASSVEELSASMEEITSQTTQNAQNAQKTNELAADMQRHAETGNVKMEEMLKAMKEINASSESIGKIIKVIDDIAFQTNILALNAAVEAARAGSAGKGFAVVAEEVRNLAGKSAQAAKETTELIETSSQKVNAGTEIANETADALKKITEGISQAAEFVGAIAIASNEQAAALEQINQGITQVSQVVQSNAAAAEECAAASEELSAQAEDLKKDVSVFRLRDERSSQGKAMVSAQSDFVPAGKDEIEFSGSGLKKY</sequence>
<dbReference type="Pfam" id="PF00015">
    <property type="entry name" value="MCPsignal"/>
    <property type="match status" value="1"/>
</dbReference>
<name>A0A644W4Y9_9ZZZZ</name>
<protein>
    <recommendedName>
        <fullName evidence="3">Methyl-accepting transducer domain-containing protein</fullName>
    </recommendedName>
</protein>
<evidence type="ECO:0000256" key="2">
    <source>
        <dbReference type="SAM" id="Phobius"/>
    </source>
</evidence>
<dbReference type="InterPro" id="IPR051310">
    <property type="entry name" value="MCP_chemotaxis"/>
</dbReference>